<dbReference type="Proteomes" id="UP000027584">
    <property type="component" value="Unassembled WGS sequence"/>
</dbReference>
<reference evidence="3 4" key="2">
    <citation type="submission" date="2014-05" db="EMBL/GenBank/DDBJ databases">
        <title>Genome sequence of Streptococcus gallolyticus.</title>
        <authorList>
            <person name="Del Campo R."/>
        </authorList>
    </citation>
    <scope>NUCLEOTIDE SEQUENCE [LARGE SCALE GENOMIC DNA]</scope>
    <source>
        <strain evidence="3 4">LMG17956</strain>
    </source>
</reference>
<keyword evidence="2" id="KW-0732">Signal</keyword>
<comment type="caution">
    <text evidence="3">The sequence shown here is derived from an EMBL/GenBank/DDBJ whole genome shotgun (WGS) entry which is preliminary data.</text>
</comment>
<name>A0A060RIH1_9STRE</name>
<keyword evidence="1" id="KW-1133">Transmembrane helix</keyword>
<gene>
    <name evidence="3" type="ORF">BN963_SGAL_02095</name>
</gene>
<evidence type="ECO:0000256" key="2">
    <source>
        <dbReference type="SAM" id="SignalP"/>
    </source>
</evidence>
<keyword evidence="1" id="KW-0472">Membrane</keyword>
<evidence type="ECO:0000313" key="3">
    <source>
        <dbReference type="EMBL" id="CDO18888.1"/>
    </source>
</evidence>
<reference evidence="3 4" key="1">
    <citation type="submission" date="2014-02" db="EMBL/GenBank/DDBJ databases">
        <authorList>
            <person name="Manrique M."/>
        </authorList>
    </citation>
    <scope>NUCLEOTIDE SEQUENCE [LARGE SCALE GENOMIC DNA]</scope>
    <source>
        <strain evidence="3 4">LMG17956</strain>
    </source>
</reference>
<proteinExistence type="predicted"/>
<evidence type="ECO:0000313" key="4">
    <source>
        <dbReference type="Proteomes" id="UP000027584"/>
    </source>
</evidence>
<accession>A0A060RIH1</accession>
<feature type="chain" id="PRO_5001589732" evidence="2">
    <location>
        <begin position="23"/>
        <end position="156"/>
    </location>
</feature>
<dbReference type="AlphaFoldDB" id="A0A060RIH1"/>
<evidence type="ECO:0000256" key="1">
    <source>
        <dbReference type="SAM" id="Phobius"/>
    </source>
</evidence>
<organism evidence="3 4">
    <name type="scientific">Streptococcus gallolyticus</name>
    <dbReference type="NCBI Taxonomy" id="315405"/>
    <lineage>
        <taxon>Bacteria</taxon>
        <taxon>Bacillati</taxon>
        <taxon>Bacillota</taxon>
        <taxon>Bacilli</taxon>
        <taxon>Lactobacillales</taxon>
        <taxon>Streptococcaceae</taxon>
        <taxon>Streptococcus</taxon>
    </lineage>
</organism>
<keyword evidence="1" id="KW-0812">Transmembrane</keyword>
<dbReference type="InterPro" id="IPR018920">
    <property type="entry name" value="EssA/YueC"/>
</dbReference>
<feature type="signal peptide" evidence="2">
    <location>
        <begin position="1"/>
        <end position="22"/>
    </location>
</feature>
<feature type="transmembrane region" description="Helical" evidence="1">
    <location>
        <begin position="126"/>
        <end position="146"/>
    </location>
</feature>
<sequence length="156" mass="17894">MKKLTLGVFLVFLLINTQSVLAEDGNLNLNTDSIANTEQKSAGNSIEELYAPNLFLDRTQKVVDKEHQDEEEMLETAESRLFTSGNQQSNYYHLDTESIDEKQFVDYQVDESYTVASVENSQKKSYMNSIVVFCFFVLMTILGVFLGRIRYGIRKH</sequence>
<dbReference type="NCBIfam" id="TIGR03927">
    <property type="entry name" value="T7SS_EssA_Firm"/>
    <property type="match status" value="1"/>
</dbReference>
<protein>
    <submittedName>
        <fullName evidence="3">Uncharacterized protein</fullName>
    </submittedName>
</protein>
<dbReference type="EMBL" id="CCBC010000208">
    <property type="protein sequence ID" value="CDO18888.1"/>
    <property type="molecule type" value="Genomic_DNA"/>
</dbReference>